<dbReference type="GO" id="GO:0006303">
    <property type="term" value="P:double-strand break repair via nonhomologous end joining"/>
    <property type="evidence" value="ECO:0007669"/>
    <property type="project" value="TreeGrafter"/>
</dbReference>
<dbReference type="GO" id="GO:0006310">
    <property type="term" value="P:DNA recombination"/>
    <property type="evidence" value="ECO:0007669"/>
    <property type="project" value="InterPro"/>
</dbReference>
<dbReference type="GO" id="GO:0006297">
    <property type="term" value="P:nucleotide-excision repair, DNA gap filling"/>
    <property type="evidence" value="ECO:0007669"/>
    <property type="project" value="TreeGrafter"/>
</dbReference>
<dbReference type="EMBL" id="KV750981">
    <property type="protein sequence ID" value="OCL02233.1"/>
    <property type="molecule type" value="Genomic_DNA"/>
</dbReference>
<keyword evidence="2" id="KW-0436">Ligase</keyword>
<gene>
    <name evidence="8" type="ORF">AOQ84DRAFT_305094</name>
</gene>
<dbReference type="AlphaFoldDB" id="A0A8E2EPZ2"/>
<comment type="similarity">
    <text evidence="1">Belongs to the ATP-dependent DNA ligase family.</text>
</comment>
<evidence type="ECO:0000313" key="8">
    <source>
        <dbReference type="EMBL" id="OCL02233.1"/>
    </source>
</evidence>
<evidence type="ECO:0000256" key="4">
    <source>
        <dbReference type="ARBA" id="ARBA00022840"/>
    </source>
</evidence>
<reference evidence="8 9" key="1">
    <citation type="journal article" date="2016" name="Nat. Commun.">
        <title>Ectomycorrhizal ecology is imprinted in the genome of the dominant symbiotic fungus Cenococcum geophilum.</title>
        <authorList>
            <consortium name="DOE Joint Genome Institute"/>
            <person name="Peter M."/>
            <person name="Kohler A."/>
            <person name="Ohm R.A."/>
            <person name="Kuo A."/>
            <person name="Krutzmann J."/>
            <person name="Morin E."/>
            <person name="Arend M."/>
            <person name="Barry K.W."/>
            <person name="Binder M."/>
            <person name="Choi C."/>
            <person name="Clum A."/>
            <person name="Copeland A."/>
            <person name="Grisel N."/>
            <person name="Haridas S."/>
            <person name="Kipfer T."/>
            <person name="LaButti K."/>
            <person name="Lindquist E."/>
            <person name="Lipzen A."/>
            <person name="Maire R."/>
            <person name="Meier B."/>
            <person name="Mihaltcheva S."/>
            <person name="Molinier V."/>
            <person name="Murat C."/>
            <person name="Poggeler S."/>
            <person name="Quandt C.A."/>
            <person name="Sperisen C."/>
            <person name="Tritt A."/>
            <person name="Tisserant E."/>
            <person name="Crous P.W."/>
            <person name="Henrissat B."/>
            <person name="Nehls U."/>
            <person name="Egli S."/>
            <person name="Spatafora J.W."/>
            <person name="Grigoriev I.V."/>
            <person name="Martin F.M."/>
        </authorList>
    </citation>
    <scope>NUCLEOTIDE SEQUENCE [LARGE SCALE GENOMIC DNA]</scope>
    <source>
        <strain evidence="8 9">CBS 207.34</strain>
    </source>
</reference>
<accession>A0A8E2EPZ2</accession>
<feature type="domain" description="ATP-dependent DNA ligase family profile" evidence="7">
    <location>
        <begin position="383"/>
        <end position="537"/>
    </location>
</feature>
<protein>
    <recommendedName>
        <fullName evidence="7">ATP-dependent DNA ligase family profile domain-containing protein</fullName>
    </recommendedName>
</protein>
<dbReference type="GO" id="GO:0003910">
    <property type="term" value="F:DNA ligase (ATP) activity"/>
    <property type="evidence" value="ECO:0007669"/>
    <property type="project" value="InterPro"/>
</dbReference>
<evidence type="ECO:0000256" key="3">
    <source>
        <dbReference type="ARBA" id="ARBA00022741"/>
    </source>
</evidence>
<dbReference type="Gene3D" id="1.10.3260.10">
    <property type="entry name" value="DNA ligase, ATP-dependent, N-terminal domain"/>
    <property type="match status" value="1"/>
</dbReference>
<proteinExistence type="inferred from homology"/>
<dbReference type="PROSITE" id="PS50160">
    <property type="entry name" value="DNA_LIGASE_A3"/>
    <property type="match status" value="1"/>
</dbReference>
<dbReference type="SUPFAM" id="SSF56091">
    <property type="entry name" value="DNA ligase/mRNA capping enzyme, catalytic domain"/>
    <property type="match status" value="1"/>
</dbReference>
<dbReference type="Gene3D" id="3.30.470.30">
    <property type="entry name" value="DNA ligase/mRNA capping enzyme"/>
    <property type="match status" value="1"/>
</dbReference>
<name>A0A8E2EPZ2_9PEZI</name>
<dbReference type="InterPro" id="IPR012308">
    <property type="entry name" value="DNA_ligase_ATP-dep_N"/>
</dbReference>
<keyword evidence="4" id="KW-0067">ATP-binding</keyword>
<dbReference type="Gene3D" id="2.40.50.140">
    <property type="entry name" value="Nucleic acid-binding proteins"/>
    <property type="match status" value="1"/>
</dbReference>
<dbReference type="Pfam" id="PF04675">
    <property type="entry name" value="DNA_ligase_A_N"/>
    <property type="match status" value="1"/>
</dbReference>
<dbReference type="Proteomes" id="UP000250140">
    <property type="component" value="Unassembled WGS sequence"/>
</dbReference>
<evidence type="ECO:0000256" key="6">
    <source>
        <dbReference type="SAM" id="MobiDB-lite"/>
    </source>
</evidence>
<evidence type="ECO:0000256" key="5">
    <source>
        <dbReference type="ARBA" id="ARBA00023242"/>
    </source>
</evidence>
<dbReference type="PANTHER" id="PTHR45997:SF2">
    <property type="entry name" value="ATP DEPENDENT DNA LIGASE DOMAIN PROTEIN (AFU_ORTHOLOGUE AFUA_5G02430)"/>
    <property type="match status" value="1"/>
</dbReference>
<evidence type="ECO:0000259" key="7">
    <source>
        <dbReference type="PROSITE" id="PS50160"/>
    </source>
</evidence>
<dbReference type="Pfam" id="PF01068">
    <property type="entry name" value="DNA_ligase_A_M"/>
    <property type="match status" value="1"/>
</dbReference>
<sequence>MPFKFSLICQLLEDLEKTECRDPPLLQARKQEMTRKNIVDWFTKHRMALEARDINRVAVLSTLFPERRTDRVYGMQSKRLEKVVCRCLRLNKTKTARLSKWKESGNGDLGACAERVQRDVDASLGHAIVTVDEIDTALQQMASQCKFSSLEVQAQGASESALELLERIFIRLRSWEIKWLIRLILKDFSPVILDVNLVLREFHFLLPELLKFQDNFNAAITLLRGPLSHFHSKPDLRSQRLFREEAAKIIHPAVGVKVGRPTFRKAWSWKNCFDMVNNQNWIVEWKYDGEYCEIHVDLANKENELRIFSKSGKDSTIDRKALHKTIRDSLRIGCSDCRFQRKCIVLGELVVYSDKEEKILEFHKIRKHVYRSGTLIGANQDSQAHDYEHLMIIFFDVLLIDDDIVMRRPLTERRDVLRGLVKEEAGRAIRSDWKKFDFSTANSKNHLLQLFAISQYHQYEGLILKPADSPYFTLQTKESSGHPNFFVKVKKDYMIDMGGDRDVADFAIVGASYDAQQALKSGLKNIRWTNFHIGCLTNKEAVRFGAKPVFKIVAIIKQESCISKQDLQFLNDHGQFRTVSYERGCVLKEFEIIQSYGYDAPMTVAFGQPFVVEILGSGFDKPQNEKFFMLRHPRIKKIHLDRSWQDTVCLEELNRLADEARKVPADSKQLDITTQKVAKYIAKCERIYSASQQTTQESSSSPATHESLGDSESGGRPAAQPIFIRVDTEKPMALSKQTGQFPILPIPSLDEAFLQPLRKRGCETPALVAPAKRVKLRTPLKDSQTNAQVGIYEFDMERKVVEFYPKNPYGLS</sequence>
<dbReference type="PANTHER" id="PTHR45997">
    <property type="entry name" value="DNA LIGASE 4"/>
    <property type="match status" value="1"/>
</dbReference>
<organism evidence="8 9">
    <name type="scientific">Glonium stellatum</name>
    <dbReference type="NCBI Taxonomy" id="574774"/>
    <lineage>
        <taxon>Eukaryota</taxon>
        <taxon>Fungi</taxon>
        <taxon>Dikarya</taxon>
        <taxon>Ascomycota</taxon>
        <taxon>Pezizomycotina</taxon>
        <taxon>Dothideomycetes</taxon>
        <taxon>Pleosporomycetidae</taxon>
        <taxon>Gloniales</taxon>
        <taxon>Gloniaceae</taxon>
        <taxon>Glonium</taxon>
    </lineage>
</organism>
<keyword evidence="3" id="KW-0547">Nucleotide-binding</keyword>
<dbReference type="InterPro" id="IPR036599">
    <property type="entry name" value="DNA_ligase_N_sf"/>
</dbReference>
<dbReference type="GO" id="GO:0003677">
    <property type="term" value="F:DNA binding"/>
    <property type="evidence" value="ECO:0007669"/>
    <property type="project" value="InterPro"/>
</dbReference>
<dbReference type="InterPro" id="IPR012310">
    <property type="entry name" value="DNA_ligase_ATP-dep_cent"/>
</dbReference>
<keyword evidence="5" id="KW-0539">Nucleus</keyword>
<evidence type="ECO:0000256" key="1">
    <source>
        <dbReference type="ARBA" id="ARBA00007572"/>
    </source>
</evidence>
<dbReference type="InterPro" id="IPR012340">
    <property type="entry name" value="NA-bd_OB-fold"/>
</dbReference>
<dbReference type="GO" id="GO:0005524">
    <property type="term" value="F:ATP binding"/>
    <property type="evidence" value="ECO:0007669"/>
    <property type="project" value="UniProtKB-KW"/>
</dbReference>
<evidence type="ECO:0000256" key="2">
    <source>
        <dbReference type="ARBA" id="ARBA00022598"/>
    </source>
</evidence>
<feature type="region of interest" description="Disordered" evidence="6">
    <location>
        <begin position="692"/>
        <end position="718"/>
    </location>
</feature>
<dbReference type="SUPFAM" id="SSF117018">
    <property type="entry name" value="ATP-dependent DNA ligase DNA-binding domain"/>
    <property type="match status" value="1"/>
</dbReference>
<feature type="compositionally biased region" description="Low complexity" evidence="6">
    <location>
        <begin position="692"/>
        <end position="704"/>
    </location>
</feature>
<dbReference type="GO" id="GO:0032807">
    <property type="term" value="C:DNA ligase IV complex"/>
    <property type="evidence" value="ECO:0007669"/>
    <property type="project" value="TreeGrafter"/>
</dbReference>
<evidence type="ECO:0000313" key="9">
    <source>
        <dbReference type="Proteomes" id="UP000250140"/>
    </source>
</evidence>
<dbReference type="InterPro" id="IPR029710">
    <property type="entry name" value="LIG4"/>
</dbReference>
<dbReference type="OrthoDB" id="2160351at2759"/>
<keyword evidence="9" id="KW-1185">Reference proteome</keyword>